<gene>
    <name evidence="1" type="ORF">E3N88_07143</name>
</gene>
<evidence type="ECO:0000313" key="1">
    <source>
        <dbReference type="EMBL" id="KAD6796247.1"/>
    </source>
</evidence>
<name>A0A5N6PST1_9ASTR</name>
<dbReference type="Proteomes" id="UP000326396">
    <property type="component" value="Linkage Group LG11"/>
</dbReference>
<keyword evidence="2" id="KW-1185">Reference proteome</keyword>
<accession>A0A5N6PST1</accession>
<proteinExistence type="predicted"/>
<dbReference type="EMBL" id="SZYD01000003">
    <property type="protein sequence ID" value="KAD6796247.1"/>
    <property type="molecule type" value="Genomic_DNA"/>
</dbReference>
<organism evidence="1 2">
    <name type="scientific">Mikania micrantha</name>
    <name type="common">bitter vine</name>
    <dbReference type="NCBI Taxonomy" id="192012"/>
    <lineage>
        <taxon>Eukaryota</taxon>
        <taxon>Viridiplantae</taxon>
        <taxon>Streptophyta</taxon>
        <taxon>Embryophyta</taxon>
        <taxon>Tracheophyta</taxon>
        <taxon>Spermatophyta</taxon>
        <taxon>Magnoliopsida</taxon>
        <taxon>eudicotyledons</taxon>
        <taxon>Gunneridae</taxon>
        <taxon>Pentapetalae</taxon>
        <taxon>asterids</taxon>
        <taxon>campanulids</taxon>
        <taxon>Asterales</taxon>
        <taxon>Asteraceae</taxon>
        <taxon>Asteroideae</taxon>
        <taxon>Heliantheae alliance</taxon>
        <taxon>Eupatorieae</taxon>
        <taxon>Mikania</taxon>
    </lineage>
</organism>
<reference evidence="1 2" key="1">
    <citation type="submission" date="2019-05" db="EMBL/GenBank/DDBJ databases">
        <title>Mikania micrantha, genome provides insights into the molecular mechanism of rapid growth.</title>
        <authorList>
            <person name="Liu B."/>
        </authorList>
    </citation>
    <scope>NUCLEOTIDE SEQUENCE [LARGE SCALE GENOMIC DNA]</scope>
    <source>
        <strain evidence="1">NLD-2019</strain>
        <tissue evidence="1">Leaf</tissue>
    </source>
</reference>
<sequence>MIIINDDGLLDVITDIGKDIMMVYPRGGGTVAEAIATDLYIYPIHKPSSVYHDYISVEALVRRIRGFWGWNGKELGVGYGLVTKHNQGHMVMVYRNSGGTVAG</sequence>
<evidence type="ECO:0000313" key="2">
    <source>
        <dbReference type="Proteomes" id="UP000326396"/>
    </source>
</evidence>
<protein>
    <submittedName>
        <fullName evidence="1">Uncharacterized protein</fullName>
    </submittedName>
</protein>
<comment type="caution">
    <text evidence="1">The sequence shown here is derived from an EMBL/GenBank/DDBJ whole genome shotgun (WGS) entry which is preliminary data.</text>
</comment>
<dbReference type="AlphaFoldDB" id="A0A5N6PST1"/>